<feature type="transmembrane region" description="Helical" evidence="1">
    <location>
        <begin position="86"/>
        <end position="107"/>
    </location>
</feature>
<dbReference type="InterPro" id="IPR032508">
    <property type="entry name" value="FecR_C"/>
</dbReference>
<dbReference type="Pfam" id="PF04773">
    <property type="entry name" value="FecR"/>
    <property type="match status" value="1"/>
</dbReference>
<evidence type="ECO:0008006" key="6">
    <source>
        <dbReference type="Google" id="ProtNLM"/>
    </source>
</evidence>
<evidence type="ECO:0000259" key="2">
    <source>
        <dbReference type="Pfam" id="PF04773"/>
    </source>
</evidence>
<evidence type="ECO:0000313" key="4">
    <source>
        <dbReference type="EMBL" id="GEN71170.1"/>
    </source>
</evidence>
<dbReference type="Proteomes" id="UP000321150">
    <property type="component" value="Unassembled WGS sequence"/>
</dbReference>
<keyword evidence="1" id="KW-1133">Transmembrane helix</keyword>
<dbReference type="Pfam" id="PF16344">
    <property type="entry name" value="FecR_C"/>
    <property type="match status" value="1"/>
</dbReference>
<dbReference type="PANTHER" id="PTHR30273">
    <property type="entry name" value="PERIPLASMIC SIGNAL SENSOR AND SIGMA FACTOR ACTIVATOR FECR-RELATED"/>
    <property type="match status" value="1"/>
</dbReference>
<dbReference type="GO" id="GO:0016989">
    <property type="term" value="F:sigma factor antagonist activity"/>
    <property type="evidence" value="ECO:0007669"/>
    <property type="project" value="TreeGrafter"/>
</dbReference>
<protein>
    <recommendedName>
        <fullName evidence="6">Iron dicitrate transporter FecR</fullName>
    </recommendedName>
</protein>
<dbReference type="InterPro" id="IPR006860">
    <property type="entry name" value="FecR"/>
</dbReference>
<keyword evidence="1" id="KW-0812">Transmembrane</keyword>
<dbReference type="EMBL" id="BJYI01000004">
    <property type="protein sequence ID" value="GEN71170.1"/>
    <property type="molecule type" value="Genomic_DNA"/>
</dbReference>
<dbReference type="InterPro" id="IPR012373">
    <property type="entry name" value="Ferrdict_sens_TM"/>
</dbReference>
<dbReference type="RefSeq" id="WP_111959327.1">
    <property type="nucleotide sequence ID" value="NZ_BJYI01000004.1"/>
</dbReference>
<dbReference type="Gene3D" id="3.55.50.30">
    <property type="match status" value="1"/>
</dbReference>
<dbReference type="OrthoDB" id="649666at2"/>
<gene>
    <name evidence="4" type="ORF">CLA01_12420</name>
</gene>
<proteinExistence type="predicted"/>
<dbReference type="PANTHER" id="PTHR30273:SF2">
    <property type="entry name" value="PROTEIN FECR"/>
    <property type="match status" value="1"/>
</dbReference>
<evidence type="ECO:0000259" key="3">
    <source>
        <dbReference type="Pfam" id="PF16344"/>
    </source>
</evidence>
<reference evidence="4 5" key="1">
    <citation type="submission" date="2019-07" db="EMBL/GenBank/DDBJ databases">
        <title>Whole genome shotgun sequence of Chryseobacterium lathyri NBRC 105250.</title>
        <authorList>
            <person name="Hosoyama A."/>
            <person name="Uohara A."/>
            <person name="Ohji S."/>
            <person name="Ichikawa N."/>
        </authorList>
    </citation>
    <scope>NUCLEOTIDE SEQUENCE [LARGE SCALE GENOMIC DNA]</scope>
    <source>
        <strain evidence="4 5">NBRC 105250</strain>
    </source>
</reference>
<feature type="domain" description="Protein FecR C-terminal" evidence="3">
    <location>
        <begin position="330"/>
        <end position="391"/>
    </location>
</feature>
<dbReference type="Gene3D" id="2.60.120.1440">
    <property type="match status" value="1"/>
</dbReference>
<evidence type="ECO:0000313" key="5">
    <source>
        <dbReference type="Proteomes" id="UP000321150"/>
    </source>
</evidence>
<dbReference type="AlphaFoldDB" id="A0A511Y7J9"/>
<name>A0A511Y7J9_9FLAO</name>
<evidence type="ECO:0000256" key="1">
    <source>
        <dbReference type="SAM" id="Phobius"/>
    </source>
</evidence>
<feature type="domain" description="FecR protein" evidence="2">
    <location>
        <begin position="187"/>
        <end position="284"/>
    </location>
</feature>
<accession>A0A511Y7J9</accession>
<organism evidence="4 5">
    <name type="scientific">Chryseobacterium lathyri</name>
    <dbReference type="NCBI Taxonomy" id="395933"/>
    <lineage>
        <taxon>Bacteria</taxon>
        <taxon>Pseudomonadati</taxon>
        <taxon>Bacteroidota</taxon>
        <taxon>Flavobacteriia</taxon>
        <taxon>Flavobacteriales</taxon>
        <taxon>Weeksellaceae</taxon>
        <taxon>Chryseobacterium group</taxon>
        <taxon>Chryseobacterium</taxon>
    </lineage>
</organism>
<keyword evidence="1" id="KW-0472">Membrane</keyword>
<comment type="caution">
    <text evidence="4">The sequence shown here is derived from an EMBL/GenBank/DDBJ whole genome shotgun (WGS) entry which is preliminary data.</text>
</comment>
<sequence length="402" mass="44404">MDNRAEIEYLFGRYLSGKYTVEELTALLHYFKIDKEGDRLKALIEKELNSPLDFSGNAGEIEEVGAYVRNSLNRKIHAVSKPRIPYLRIAAAIAALLLITLAVYFIGSHPGTTIPKTVTIGDIAPGTQKATLTLANGKTLILEGSANGLIAKETGISIAKTANGELVYSSAKNGNDLPPANPSSFNTLSTANGETYRVILPDGSKVWLNAGTTLQYSAVLRERGKRKVILVAGEAYFEITKDKKHPFVVATPTQEVEVLGTHFNINSYADEGKTVTTLEEGSVKVLPSDNSGKQKPIILKPGEQSLYADGHFQVREADLQTALAWKDGMMYFKKADLRTIMRQVARWYNIKVEFHGEVPRRLFTGGVSRNTSLSTLFRMFRFNDIHFTVEDHPQGRTLIITP</sequence>